<sequence>MITFQNVSKTYPNGVVGVRDVSLTINRGEFIVLIGLSGAGKSTLLRTINRLTETTEGVVLVDGESVTGASSRDVRRIRGTIGMIFQSFNLVGVSTVQRNVIVGRLAHMPAWKGSLGLFSKADYALVDDALSRVGLSDKLFSRADQLSGGQQQRVAIARALVQQPSVLLADEPVASLDPVSTDRVLADVRAISQQLGITVITSLHSVALARKWATRVIGMRDGGVVFDGLPEEATDARLAEIYGDEYAALKSEDAS</sequence>
<evidence type="ECO:0000256" key="1">
    <source>
        <dbReference type="ARBA" id="ARBA00022448"/>
    </source>
</evidence>
<dbReference type="RefSeq" id="WP_124799619.1">
    <property type="nucleotide sequence ID" value="NZ_CP034170.1"/>
</dbReference>
<evidence type="ECO:0000313" key="8">
    <source>
        <dbReference type="EMBL" id="AZI58714.1"/>
    </source>
</evidence>
<dbReference type="InterPro" id="IPR017871">
    <property type="entry name" value="ABC_transporter-like_CS"/>
</dbReference>
<dbReference type="GO" id="GO:0005524">
    <property type="term" value="F:ATP binding"/>
    <property type="evidence" value="ECO:0007669"/>
    <property type="project" value="UniProtKB-KW"/>
</dbReference>
<dbReference type="InterPro" id="IPR027417">
    <property type="entry name" value="P-loop_NTPase"/>
</dbReference>
<protein>
    <submittedName>
        <fullName evidence="8">Phosphonate ABC transporter ATP-binding protein</fullName>
        <ecNumber evidence="8">3.6.3.28</ecNumber>
    </submittedName>
</protein>
<name>A0A3G8ZW96_9ACTN</name>
<dbReference type="OrthoDB" id="3190580at2"/>
<evidence type="ECO:0000256" key="4">
    <source>
        <dbReference type="ARBA" id="ARBA00022840"/>
    </source>
</evidence>
<dbReference type="GO" id="GO:0016887">
    <property type="term" value="F:ATP hydrolysis activity"/>
    <property type="evidence" value="ECO:0007669"/>
    <property type="project" value="InterPro"/>
</dbReference>
<dbReference type="GO" id="GO:0015416">
    <property type="term" value="F:ABC-type phosphonate transporter activity"/>
    <property type="evidence" value="ECO:0007669"/>
    <property type="project" value="InterPro"/>
</dbReference>
<reference evidence="8 9" key="2">
    <citation type="submission" date="2018-12" db="EMBL/GenBank/DDBJ databases">
        <title>Nakamurella antarcticus sp. nov., isolated from Antarctica South Shetland Islands soil.</title>
        <authorList>
            <person name="Peng F."/>
        </authorList>
    </citation>
    <scope>NUCLEOTIDE SEQUENCE [LARGE SCALE GENOMIC DNA]</scope>
    <source>
        <strain evidence="8 9">S14-144</strain>
    </source>
</reference>
<dbReference type="PANTHER" id="PTHR43166:SF6">
    <property type="entry name" value="PHOSPHONATES IMPORT ATP-BINDING PROTEIN PHNC"/>
    <property type="match status" value="1"/>
</dbReference>
<dbReference type="KEGG" id="nak:EH165_11785"/>
<evidence type="ECO:0000313" key="9">
    <source>
        <dbReference type="Proteomes" id="UP000268084"/>
    </source>
</evidence>
<accession>A0A3G8ZW96</accession>
<reference evidence="8 9" key="1">
    <citation type="submission" date="2018-11" db="EMBL/GenBank/DDBJ databases">
        <authorList>
            <person name="Da X."/>
        </authorList>
    </citation>
    <scope>NUCLEOTIDE SEQUENCE [LARGE SCALE GENOMIC DNA]</scope>
    <source>
        <strain evidence="8 9">S14-144</strain>
    </source>
</reference>
<dbReference type="EC" id="3.6.3.28" evidence="8"/>
<keyword evidence="4 8" id="KW-0067">ATP-binding</keyword>
<dbReference type="Pfam" id="PF00005">
    <property type="entry name" value="ABC_tran"/>
    <property type="match status" value="1"/>
</dbReference>
<dbReference type="GO" id="GO:0016020">
    <property type="term" value="C:membrane"/>
    <property type="evidence" value="ECO:0007669"/>
    <property type="project" value="InterPro"/>
</dbReference>
<keyword evidence="5" id="KW-1278">Translocase</keyword>
<dbReference type="EMBL" id="CP034170">
    <property type="protein sequence ID" value="AZI58714.1"/>
    <property type="molecule type" value="Genomic_DNA"/>
</dbReference>
<evidence type="ECO:0000259" key="7">
    <source>
        <dbReference type="PROSITE" id="PS50893"/>
    </source>
</evidence>
<dbReference type="InterPro" id="IPR003593">
    <property type="entry name" value="AAA+_ATPase"/>
</dbReference>
<dbReference type="NCBIfam" id="TIGR02315">
    <property type="entry name" value="ABC_phnC"/>
    <property type="match status" value="1"/>
</dbReference>
<dbReference type="AlphaFoldDB" id="A0A3G8ZW96"/>
<dbReference type="SUPFAM" id="SSF52540">
    <property type="entry name" value="P-loop containing nucleoside triphosphate hydrolases"/>
    <property type="match status" value="1"/>
</dbReference>
<evidence type="ECO:0000256" key="3">
    <source>
        <dbReference type="ARBA" id="ARBA00022741"/>
    </source>
</evidence>
<dbReference type="CDD" id="cd03256">
    <property type="entry name" value="ABC_PhnC_transporter"/>
    <property type="match status" value="1"/>
</dbReference>
<feature type="domain" description="ABC transporter" evidence="7">
    <location>
        <begin position="2"/>
        <end position="246"/>
    </location>
</feature>
<keyword evidence="9" id="KW-1185">Reference proteome</keyword>
<gene>
    <name evidence="8" type="primary">phnC</name>
    <name evidence="8" type="ORF">EH165_11785</name>
</gene>
<dbReference type="InterPro" id="IPR050086">
    <property type="entry name" value="MetN_ABC_transporter-like"/>
</dbReference>
<evidence type="ECO:0000256" key="6">
    <source>
        <dbReference type="ARBA" id="ARBA00023136"/>
    </source>
</evidence>
<dbReference type="SMART" id="SM00382">
    <property type="entry name" value="AAA"/>
    <property type="match status" value="1"/>
</dbReference>
<dbReference type="InterPro" id="IPR012693">
    <property type="entry name" value="ABC_transpr_PhnC"/>
</dbReference>
<keyword evidence="2" id="KW-1003">Cell membrane</keyword>
<dbReference type="PROSITE" id="PS00211">
    <property type="entry name" value="ABC_TRANSPORTER_1"/>
    <property type="match status" value="1"/>
</dbReference>
<keyword evidence="1" id="KW-0813">Transport</keyword>
<evidence type="ECO:0000256" key="5">
    <source>
        <dbReference type="ARBA" id="ARBA00022967"/>
    </source>
</evidence>
<keyword evidence="6" id="KW-0472">Membrane</keyword>
<keyword evidence="8" id="KW-0378">Hydrolase</keyword>
<keyword evidence="3" id="KW-0547">Nucleotide-binding</keyword>
<dbReference type="InterPro" id="IPR003439">
    <property type="entry name" value="ABC_transporter-like_ATP-bd"/>
</dbReference>
<dbReference type="PANTHER" id="PTHR43166">
    <property type="entry name" value="AMINO ACID IMPORT ATP-BINDING PROTEIN"/>
    <property type="match status" value="1"/>
</dbReference>
<proteinExistence type="predicted"/>
<evidence type="ECO:0000256" key="2">
    <source>
        <dbReference type="ARBA" id="ARBA00022475"/>
    </source>
</evidence>
<dbReference type="Gene3D" id="3.40.50.300">
    <property type="entry name" value="P-loop containing nucleotide triphosphate hydrolases"/>
    <property type="match status" value="1"/>
</dbReference>
<dbReference type="Proteomes" id="UP000268084">
    <property type="component" value="Chromosome"/>
</dbReference>
<dbReference type="PROSITE" id="PS50893">
    <property type="entry name" value="ABC_TRANSPORTER_2"/>
    <property type="match status" value="1"/>
</dbReference>
<organism evidence="8 9">
    <name type="scientific">Nakamurella antarctica</name>
    <dbReference type="NCBI Taxonomy" id="1902245"/>
    <lineage>
        <taxon>Bacteria</taxon>
        <taxon>Bacillati</taxon>
        <taxon>Actinomycetota</taxon>
        <taxon>Actinomycetes</taxon>
        <taxon>Nakamurellales</taxon>
        <taxon>Nakamurellaceae</taxon>
        <taxon>Nakamurella</taxon>
    </lineage>
</organism>